<dbReference type="Proteomes" id="UP000006462">
    <property type="component" value="Unassembled WGS sequence"/>
</dbReference>
<accession>A0ABM9ZUH7</accession>
<organism evidence="1 2">
    <name type="scientific">Pyramidobacter piscolens W5455</name>
    <dbReference type="NCBI Taxonomy" id="352165"/>
    <lineage>
        <taxon>Bacteria</taxon>
        <taxon>Thermotogati</taxon>
        <taxon>Synergistota</taxon>
        <taxon>Synergistia</taxon>
        <taxon>Synergistales</taxon>
        <taxon>Dethiosulfovibrionaceae</taxon>
        <taxon>Pyramidobacter</taxon>
    </lineage>
</organism>
<sequence>MGKVYGQKEFIREAVSRGWTISYGRGKGSHVWCCKEGERPFPIPQKIKTGMNADIEKRLGIKDERRARLSFPFYAENTKEMNFNGEKAAGVLLPCCIQRRRRFLERSLSRSGERVYDR</sequence>
<keyword evidence="2" id="KW-1185">Reference proteome</keyword>
<reference evidence="1 2" key="1">
    <citation type="submission" date="2009-12" db="EMBL/GenBank/DDBJ databases">
        <authorList>
            <person name="Shrivastava S."/>
            <person name="Madupu R."/>
            <person name="Durkin A.S."/>
            <person name="Torralba M."/>
            <person name="Methe B."/>
            <person name="Sutton G.G."/>
            <person name="Strausberg R.L."/>
            <person name="Nelson K.E."/>
        </authorList>
    </citation>
    <scope>NUCLEOTIDE SEQUENCE [LARGE SCALE GENOMIC DNA]</scope>
    <source>
        <strain evidence="1 2">W5455</strain>
    </source>
</reference>
<gene>
    <name evidence="1" type="ORF">HMPREF7215_2143</name>
</gene>
<evidence type="ECO:0000313" key="1">
    <source>
        <dbReference type="EMBL" id="EFB90507.1"/>
    </source>
</evidence>
<protein>
    <submittedName>
        <fullName evidence="1">YcfA-like protein</fullName>
    </submittedName>
</protein>
<dbReference type="SUPFAM" id="SSF54786">
    <property type="entry name" value="YcfA/nrd intein domain"/>
    <property type="match status" value="1"/>
</dbReference>
<comment type="caution">
    <text evidence="1">The sequence shown here is derived from an EMBL/GenBank/DDBJ whole genome shotgun (WGS) entry which is preliminary data.</text>
</comment>
<dbReference type="EMBL" id="ADFP01000079">
    <property type="protein sequence ID" value="EFB90507.1"/>
    <property type="molecule type" value="Genomic_DNA"/>
</dbReference>
<name>A0ABM9ZUH7_9BACT</name>
<dbReference type="InterPro" id="IPR038570">
    <property type="entry name" value="HicA_sf"/>
</dbReference>
<proteinExistence type="predicted"/>
<evidence type="ECO:0000313" key="2">
    <source>
        <dbReference type="Proteomes" id="UP000006462"/>
    </source>
</evidence>
<dbReference type="Gene3D" id="3.30.920.30">
    <property type="entry name" value="Hypothetical protein"/>
    <property type="match status" value="1"/>
</dbReference>